<gene>
    <name evidence="2" type="ORF">PCOR1329_LOCUS73476</name>
</gene>
<keyword evidence="3" id="KW-1185">Reference proteome</keyword>
<name>A0ABN9X957_9DINO</name>
<feature type="region of interest" description="Disordered" evidence="1">
    <location>
        <begin position="49"/>
        <end position="144"/>
    </location>
</feature>
<comment type="caution">
    <text evidence="2">The sequence shown here is derived from an EMBL/GenBank/DDBJ whole genome shotgun (WGS) entry which is preliminary data.</text>
</comment>
<feature type="region of interest" description="Disordered" evidence="1">
    <location>
        <begin position="1"/>
        <end position="36"/>
    </location>
</feature>
<evidence type="ECO:0000313" key="3">
    <source>
        <dbReference type="Proteomes" id="UP001189429"/>
    </source>
</evidence>
<organism evidence="2 3">
    <name type="scientific">Prorocentrum cordatum</name>
    <dbReference type="NCBI Taxonomy" id="2364126"/>
    <lineage>
        <taxon>Eukaryota</taxon>
        <taxon>Sar</taxon>
        <taxon>Alveolata</taxon>
        <taxon>Dinophyceae</taxon>
        <taxon>Prorocentrales</taxon>
        <taxon>Prorocentraceae</taxon>
        <taxon>Prorocentrum</taxon>
    </lineage>
</organism>
<evidence type="ECO:0000256" key="1">
    <source>
        <dbReference type="SAM" id="MobiDB-lite"/>
    </source>
</evidence>
<feature type="compositionally biased region" description="Polar residues" evidence="1">
    <location>
        <begin position="240"/>
        <end position="251"/>
    </location>
</feature>
<dbReference type="EMBL" id="CAUYUJ010019894">
    <property type="protein sequence ID" value="CAK0894426.1"/>
    <property type="molecule type" value="Genomic_DNA"/>
</dbReference>
<evidence type="ECO:0000313" key="2">
    <source>
        <dbReference type="EMBL" id="CAK0894426.1"/>
    </source>
</evidence>
<sequence>MLSPRAMPQGEEAAPVENGMGKAAHPESSGLSSARTQCSAPDLLLLAFGDDQGAAAHEKRWGPTAPPRDGNEPAPFHTALREAVPRRGPAPEGGGGLQCRRRRWPRSGASGPRPSGSRRPPPPGGRRAQPWELGSRQRRPCLGDESLAPTARRQWCQCARRRRKSARDVVRTRCAVPWVPLTRWVKYASVLAQGGVRPLGRLQGCLLAALLRIAYSSLFVAKPQSETLRASCLDADIGDTTGSPDSASRPSIGNEECDD</sequence>
<protein>
    <submittedName>
        <fullName evidence="2">Uncharacterized protein</fullName>
    </submittedName>
</protein>
<reference evidence="2" key="1">
    <citation type="submission" date="2023-10" db="EMBL/GenBank/DDBJ databases">
        <authorList>
            <person name="Chen Y."/>
            <person name="Shah S."/>
            <person name="Dougan E. K."/>
            <person name="Thang M."/>
            <person name="Chan C."/>
        </authorList>
    </citation>
    <scope>NUCLEOTIDE SEQUENCE [LARGE SCALE GENOMIC DNA]</scope>
</reference>
<feature type="region of interest" description="Disordered" evidence="1">
    <location>
        <begin position="239"/>
        <end position="259"/>
    </location>
</feature>
<accession>A0ABN9X957</accession>
<proteinExistence type="predicted"/>
<feature type="compositionally biased region" description="Low complexity" evidence="1">
    <location>
        <begin position="106"/>
        <end position="118"/>
    </location>
</feature>
<dbReference type="Proteomes" id="UP001189429">
    <property type="component" value="Unassembled WGS sequence"/>
</dbReference>